<comment type="caution">
    <text evidence="2">The sequence shown here is derived from an EMBL/GenBank/DDBJ whole genome shotgun (WGS) entry which is preliminary data.</text>
</comment>
<dbReference type="SUPFAM" id="SSF54593">
    <property type="entry name" value="Glyoxalase/Bleomycin resistance protein/Dihydroxybiphenyl dioxygenase"/>
    <property type="match status" value="1"/>
</dbReference>
<reference evidence="2 3" key="1">
    <citation type="journal article" date="2015" name="Stand. Genomic Sci.">
        <title>Genomic Encyclopedia of Bacterial and Archaeal Type Strains, Phase III: the genomes of soil and plant-associated and newly described type strains.</title>
        <authorList>
            <person name="Whitman W.B."/>
            <person name="Woyke T."/>
            <person name="Klenk H.P."/>
            <person name="Zhou Y."/>
            <person name="Lilburn T.G."/>
            <person name="Beck B.J."/>
            <person name="De Vos P."/>
            <person name="Vandamme P."/>
            <person name="Eisen J.A."/>
            <person name="Garrity G."/>
            <person name="Hugenholtz P."/>
            <person name="Kyrpides N.C."/>
        </authorList>
    </citation>
    <scope>NUCLEOTIDE SEQUENCE [LARGE SCALE GENOMIC DNA]</scope>
    <source>
        <strain evidence="2 3">VKM Ac-2572</strain>
    </source>
</reference>
<proteinExistence type="predicted"/>
<gene>
    <name evidence="2" type="ORF">EV652_108304</name>
</gene>
<organism evidence="2 3">
    <name type="scientific">Kribbella steppae</name>
    <dbReference type="NCBI Taxonomy" id="2512223"/>
    <lineage>
        <taxon>Bacteria</taxon>
        <taxon>Bacillati</taxon>
        <taxon>Actinomycetota</taxon>
        <taxon>Actinomycetes</taxon>
        <taxon>Propionibacteriales</taxon>
        <taxon>Kribbellaceae</taxon>
        <taxon>Kribbella</taxon>
    </lineage>
</organism>
<dbReference type="AlphaFoldDB" id="A0A4R2HB02"/>
<dbReference type="Gene3D" id="3.10.180.10">
    <property type="entry name" value="2,3-Dihydroxybiphenyl 1,2-Dioxygenase, domain 1"/>
    <property type="match status" value="1"/>
</dbReference>
<dbReference type="PANTHER" id="PTHR35908:SF1">
    <property type="entry name" value="CONSERVED PROTEIN"/>
    <property type="match status" value="1"/>
</dbReference>
<keyword evidence="3" id="KW-1185">Reference proteome</keyword>
<dbReference type="Pfam" id="PF18029">
    <property type="entry name" value="Glyoxalase_6"/>
    <property type="match status" value="1"/>
</dbReference>
<dbReference type="EMBL" id="SLWN01000008">
    <property type="protein sequence ID" value="TCO24769.1"/>
    <property type="molecule type" value="Genomic_DNA"/>
</dbReference>
<dbReference type="RefSeq" id="WP_132211577.1">
    <property type="nucleotide sequence ID" value="NZ_SLWN01000008.1"/>
</dbReference>
<evidence type="ECO:0000313" key="2">
    <source>
        <dbReference type="EMBL" id="TCO24769.1"/>
    </source>
</evidence>
<evidence type="ECO:0000259" key="1">
    <source>
        <dbReference type="Pfam" id="PF18029"/>
    </source>
</evidence>
<accession>A0A4R2HB02</accession>
<dbReference type="Proteomes" id="UP000294508">
    <property type="component" value="Unassembled WGS sequence"/>
</dbReference>
<dbReference type="InterPro" id="IPR041581">
    <property type="entry name" value="Glyoxalase_6"/>
</dbReference>
<dbReference type="PANTHER" id="PTHR35908">
    <property type="entry name" value="HYPOTHETICAL FUSION PROTEIN"/>
    <property type="match status" value="1"/>
</dbReference>
<dbReference type="InterPro" id="IPR029068">
    <property type="entry name" value="Glyas_Bleomycin-R_OHBP_Dase"/>
</dbReference>
<sequence>MPRIQSVVIHCHDPYLLAPFWSLATGLPVHPDDVKALASHSLDEDESVLLGARDGFHVWITPAAELKPVGRIHLDVTGEDGALRSLLKAGASVVRELPHWTVLSDPEGNEFCFVPAVAHSGNASVP</sequence>
<dbReference type="OrthoDB" id="15077at2"/>
<evidence type="ECO:0000313" key="3">
    <source>
        <dbReference type="Proteomes" id="UP000294508"/>
    </source>
</evidence>
<protein>
    <recommendedName>
        <fullName evidence="1">Glyoxalase-like domain-containing protein</fullName>
    </recommendedName>
</protein>
<name>A0A4R2HB02_9ACTN</name>
<feature type="domain" description="Glyoxalase-like" evidence="1">
    <location>
        <begin position="6"/>
        <end position="114"/>
    </location>
</feature>